<gene>
    <name evidence="1" type="ORF">pdam_00013139</name>
</gene>
<accession>A0A3M6UL36</accession>
<evidence type="ECO:0000313" key="2">
    <source>
        <dbReference type="Proteomes" id="UP000275408"/>
    </source>
</evidence>
<protein>
    <submittedName>
        <fullName evidence="1">Uncharacterized protein</fullName>
    </submittedName>
</protein>
<proteinExistence type="predicted"/>
<name>A0A3M6UL36_POCDA</name>
<organism evidence="1 2">
    <name type="scientific">Pocillopora damicornis</name>
    <name type="common">Cauliflower coral</name>
    <name type="synonym">Millepora damicornis</name>
    <dbReference type="NCBI Taxonomy" id="46731"/>
    <lineage>
        <taxon>Eukaryota</taxon>
        <taxon>Metazoa</taxon>
        <taxon>Cnidaria</taxon>
        <taxon>Anthozoa</taxon>
        <taxon>Hexacorallia</taxon>
        <taxon>Scleractinia</taxon>
        <taxon>Astrocoeniina</taxon>
        <taxon>Pocilloporidae</taxon>
        <taxon>Pocillopora</taxon>
    </lineage>
</organism>
<reference evidence="1 2" key="1">
    <citation type="journal article" date="2018" name="Sci. Rep.">
        <title>Comparative analysis of the Pocillopora damicornis genome highlights role of immune system in coral evolution.</title>
        <authorList>
            <person name="Cunning R."/>
            <person name="Bay R.A."/>
            <person name="Gillette P."/>
            <person name="Baker A.C."/>
            <person name="Traylor-Knowles N."/>
        </authorList>
    </citation>
    <scope>NUCLEOTIDE SEQUENCE [LARGE SCALE GENOMIC DNA]</scope>
    <source>
        <strain evidence="1">RSMAS</strain>
        <tissue evidence="1">Whole animal</tissue>
    </source>
</reference>
<dbReference type="Proteomes" id="UP000275408">
    <property type="component" value="Unassembled WGS sequence"/>
</dbReference>
<comment type="caution">
    <text evidence="1">The sequence shown here is derived from an EMBL/GenBank/DDBJ whole genome shotgun (WGS) entry which is preliminary data.</text>
</comment>
<dbReference type="AlphaFoldDB" id="A0A3M6UL36"/>
<evidence type="ECO:0000313" key="1">
    <source>
        <dbReference type="EMBL" id="RMX54078.1"/>
    </source>
</evidence>
<dbReference type="EMBL" id="RCHS01001332">
    <property type="protein sequence ID" value="RMX54078.1"/>
    <property type="molecule type" value="Genomic_DNA"/>
</dbReference>
<keyword evidence="2" id="KW-1185">Reference proteome</keyword>
<sequence>MNSAGREISRIPKSLKAKFTMNKFVVEHMSLRHHTVKMMYTFPVMPRIRTNEYHAHWIAKKMNHRPLYQSPYPPLVRPPFLRVFLRLSPTCSLTSNVNLAPVVWFYSTGKRPDPLTNDTNGKAYHVGQEHREANPVCSWIV</sequence>